<dbReference type="SMART" id="SM00409">
    <property type="entry name" value="IG"/>
    <property type="match status" value="1"/>
</dbReference>
<dbReference type="Pfam" id="PF00041">
    <property type="entry name" value="fn3"/>
    <property type="match status" value="1"/>
</dbReference>
<dbReference type="Pfam" id="PF00621">
    <property type="entry name" value="RhoGEF"/>
    <property type="match status" value="2"/>
</dbReference>
<feature type="binding site" evidence="16">
    <location>
        <position position="2869"/>
    </location>
    <ligand>
        <name>ATP</name>
        <dbReference type="ChEBI" id="CHEBI:30616"/>
    </ligand>
</feature>
<dbReference type="GO" id="GO:0007411">
    <property type="term" value="P:axon guidance"/>
    <property type="evidence" value="ECO:0007669"/>
    <property type="project" value="TreeGrafter"/>
</dbReference>
<dbReference type="CDD" id="cd00170">
    <property type="entry name" value="SEC14"/>
    <property type="match status" value="1"/>
</dbReference>
<dbReference type="PROSITE" id="PS50010">
    <property type="entry name" value="DH_2"/>
    <property type="match status" value="2"/>
</dbReference>
<dbReference type="InterPro" id="IPR036028">
    <property type="entry name" value="SH3-like_dom_sf"/>
</dbReference>
<dbReference type="GO" id="GO:0019898">
    <property type="term" value="C:extrinsic component of membrane"/>
    <property type="evidence" value="ECO:0007669"/>
    <property type="project" value="TreeGrafter"/>
</dbReference>
<feature type="domain" description="Fibronectin type-III" evidence="24">
    <location>
        <begin position="2706"/>
        <end position="2809"/>
    </location>
</feature>
<dbReference type="InterPro" id="IPR011009">
    <property type="entry name" value="Kinase-like_dom_sf"/>
</dbReference>
<dbReference type="InterPro" id="IPR001849">
    <property type="entry name" value="PH_domain"/>
</dbReference>
<dbReference type="EC" id="2.7.11.1" evidence="3"/>
<dbReference type="SMART" id="SM00408">
    <property type="entry name" value="IGc2"/>
    <property type="match status" value="1"/>
</dbReference>
<dbReference type="PROSITE" id="PS50191">
    <property type="entry name" value="CRAL_TRIO"/>
    <property type="match status" value="1"/>
</dbReference>
<dbReference type="GO" id="GO:0004674">
    <property type="term" value="F:protein serine/threonine kinase activity"/>
    <property type="evidence" value="ECO:0007669"/>
    <property type="project" value="UniProtKB-KW"/>
</dbReference>
<evidence type="ECO:0000259" key="24">
    <source>
        <dbReference type="PROSITE" id="PS50853"/>
    </source>
</evidence>
<comment type="catalytic activity">
    <reaction evidence="13">
        <text>L-threonyl-[protein] + ATP = O-phospho-L-threonyl-[protein] + ADP + H(+)</text>
        <dbReference type="Rhea" id="RHEA:46608"/>
        <dbReference type="Rhea" id="RHEA-COMP:11060"/>
        <dbReference type="Rhea" id="RHEA-COMP:11605"/>
        <dbReference type="ChEBI" id="CHEBI:15378"/>
        <dbReference type="ChEBI" id="CHEBI:30013"/>
        <dbReference type="ChEBI" id="CHEBI:30616"/>
        <dbReference type="ChEBI" id="CHEBI:61977"/>
        <dbReference type="ChEBI" id="CHEBI:456216"/>
        <dbReference type="EC" id="2.7.11.1"/>
    </reaction>
</comment>
<dbReference type="InterPro" id="IPR011993">
    <property type="entry name" value="PH-like_dom_sf"/>
</dbReference>
<keyword evidence="6" id="KW-0808">Transferase</keyword>
<dbReference type="GO" id="GO:0035556">
    <property type="term" value="P:intracellular signal transduction"/>
    <property type="evidence" value="ECO:0007669"/>
    <property type="project" value="InterPro"/>
</dbReference>
<proteinExistence type="inferred from homology"/>
<dbReference type="InterPro" id="IPR047053">
    <property type="entry name" value="Kalirin_TRIO_SH3_2"/>
</dbReference>
<dbReference type="Pfam" id="PF00069">
    <property type="entry name" value="Pkinase"/>
    <property type="match status" value="1"/>
</dbReference>
<comment type="subcellular location">
    <subcellularLocation>
        <location evidence="1">Cytoplasm</location>
    </subcellularLocation>
</comment>
<dbReference type="SUPFAM" id="SSF49265">
    <property type="entry name" value="Fibronectin type III"/>
    <property type="match status" value="1"/>
</dbReference>
<dbReference type="PROSITE" id="PS00107">
    <property type="entry name" value="PROTEIN_KINASE_ATP"/>
    <property type="match status" value="1"/>
</dbReference>
<keyword evidence="7" id="KW-0597">Phosphoprotein</keyword>
<dbReference type="SMART" id="SM00150">
    <property type="entry name" value="SPEC"/>
    <property type="match status" value="7"/>
</dbReference>
<dbReference type="InterPro" id="IPR047054">
    <property type="entry name" value="Kalirin_TRIO_PH_1"/>
</dbReference>
<evidence type="ECO:0000256" key="15">
    <source>
        <dbReference type="PROSITE-ProRule" id="PRU00192"/>
    </source>
</evidence>
<feature type="region of interest" description="Disordered" evidence="17">
    <location>
        <begin position="1207"/>
        <end position="1242"/>
    </location>
</feature>
<organism evidence="25 26">
    <name type="scientific">Biomphalaria glabrata</name>
    <name type="common">Bloodfluke planorb</name>
    <name type="synonym">Freshwater snail</name>
    <dbReference type="NCBI Taxonomy" id="6526"/>
    <lineage>
        <taxon>Eukaryota</taxon>
        <taxon>Metazoa</taxon>
        <taxon>Spiralia</taxon>
        <taxon>Lophotrochozoa</taxon>
        <taxon>Mollusca</taxon>
        <taxon>Gastropoda</taxon>
        <taxon>Heterobranchia</taxon>
        <taxon>Euthyneura</taxon>
        <taxon>Panpulmonata</taxon>
        <taxon>Hygrophila</taxon>
        <taxon>Lymnaeoidea</taxon>
        <taxon>Planorbidae</taxon>
        <taxon>Biomphalaria</taxon>
    </lineage>
</organism>
<dbReference type="CDD" id="cd00176">
    <property type="entry name" value="SPEC"/>
    <property type="match status" value="4"/>
</dbReference>
<dbReference type="CDD" id="cd00160">
    <property type="entry name" value="RhoGEF"/>
    <property type="match status" value="2"/>
</dbReference>
<dbReference type="GO" id="GO:0005524">
    <property type="term" value="F:ATP binding"/>
    <property type="evidence" value="ECO:0007669"/>
    <property type="project" value="UniProtKB-UniRule"/>
</dbReference>
<dbReference type="GO" id="GO:0005737">
    <property type="term" value="C:cytoplasm"/>
    <property type="evidence" value="ECO:0007669"/>
    <property type="project" value="UniProtKB-SubCell"/>
</dbReference>
<dbReference type="InterPro" id="IPR007110">
    <property type="entry name" value="Ig-like_dom"/>
</dbReference>
<dbReference type="SMART" id="SM00220">
    <property type="entry name" value="S_TKc"/>
    <property type="match status" value="1"/>
</dbReference>
<feature type="domain" description="PH" evidence="19">
    <location>
        <begin position="1435"/>
        <end position="1547"/>
    </location>
</feature>
<evidence type="ECO:0000259" key="22">
    <source>
        <dbReference type="PROSITE" id="PS50191"/>
    </source>
</evidence>
<dbReference type="FunFam" id="1.20.900.10:FF:000001">
    <property type="entry name" value="Guanine nucleotide exchange factor DBS"/>
    <property type="match status" value="1"/>
</dbReference>
<dbReference type="InterPro" id="IPR018159">
    <property type="entry name" value="Spectrin/alpha-actinin"/>
</dbReference>
<feature type="region of interest" description="Disordered" evidence="17">
    <location>
        <begin position="1863"/>
        <end position="1913"/>
    </location>
</feature>
<dbReference type="SMART" id="SM00233">
    <property type="entry name" value="PH"/>
    <property type="match status" value="2"/>
</dbReference>
<reference evidence="26" key="1">
    <citation type="submission" date="2025-08" db="UniProtKB">
        <authorList>
            <consortium name="RefSeq"/>
        </authorList>
    </citation>
    <scope>IDENTIFICATION</scope>
</reference>
<evidence type="ECO:0000256" key="4">
    <source>
        <dbReference type="ARBA" id="ARBA00022443"/>
    </source>
</evidence>
<dbReference type="InterPro" id="IPR051336">
    <property type="entry name" value="RhoGEF_Guanine_NuclExch_SF"/>
</dbReference>
<dbReference type="Gene3D" id="2.30.29.30">
    <property type="entry name" value="Pleckstrin-homology domain (PH domain)/Phosphotyrosine-binding domain (PTB)"/>
    <property type="match status" value="2"/>
</dbReference>
<evidence type="ECO:0000259" key="19">
    <source>
        <dbReference type="PROSITE" id="PS50003"/>
    </source>
</evidence>
<feature type="domain" description="SH3" evidence="18">
    <location>
        <begin position="1622"/>
        <end position="1689"/>
    </location>
</feature>
<dbReference type="SUPFAM" id="SSF46966">
    <property type="entry name" value="Spectrin repeat"/>
    <property type="match status" value="6"/>
</dbReference>
<dbReference type="InterPro" id="IPR017441">
    <property type="entry name" value="Protein_kinase_ATP_BS"/>
</dbReference>
<accession>A0A9W2Z5A4</accession>
<protein>
    <recommendedName>
        <fullName evidence="3">non-specific serine/threonine protein kinase</fullName>
        <ecNumber evidence="3">2.7.11.1</ecNumber>
    </recommendedName>
</protein>
<dbReference type="OMA" id="IRYLHNC"/>
<name>A0A9W2Z5A4_BIOGL</name>
<dbReference type="SMART" id="SM00516">
    <property type="entry name" value="SEC14"/>
    <property type="match status" value="1"/>
</dbReference>
<dbReference type="Pfam" id="PF23323">
    <property type="entry name" value="Spectrin_6"/>
    <property type="match status" value="1"/>
</dbReference>
<gene>
    <name evidence="26" type="primary">LOC106074210</name>
</gene>
<dbReference type="PROSITE" id="PS00108">
    <property type="entry name" value="PROTEIN_KINASE_ST"/>
    <property type="match status" value="1"/>
</dbReference>
<dbReference type="PROSITE" id="PS50835">
    <property type="entry name" value="IG_LIKE"/>
    <property type="match status" value="1"/>
</dbReference>
<evidence type="ECO:0000256" key="10">
    <source>
        <dbReference type="ARBA" id="ARBA00022741"/>
    </source>
</evidence>
<dbReference type="Gene3D" id="3.30.200.20">
    <property type="entry name" value="Phosphorylase Kinase, domain 1"/>
    <property type="match status" value="1"/>
</dbReference>
<dbReference type="PROSITE" id="PS50002">
    <property type="entry name" value="SH3"/>
    <property type="match status" value="2"/>
</dbReference>
<keyword evidence="6" id="KW-0418">Kinase</keyword>
<evidence type="ECO:0000256" key="9">
    <source>
        <dbReference type="ARBA" id="ARBA00022737"/>
    </source>
</evidence>
<keyword evidence="5" id="KW-0963">Cytoplasm</keyword>
<dbReference type="Pfam" id="PF13716">
    <property type="entry name" value="CRAL_TRIO_2"/>
    <property type="match status" value="1"/>
</dbReference>
<evidence type="ECO:0000256" key="11">
    <source>
        <dbReference type="ARBA" id="ARBA00022840"/>
    </source>
</evidence>
<dbReference type="InterPro" id="IPR036116">
    <property type="entry name" value="FN3_sf"/>
</dbReference>
<dbReference type="PROSITE" id="PS50011">
    <property type="entry name" value="PROTEIN_KINASE_DOM"/>
    <property type="match status" value="1"/>
</dbReference>
<dbReference type="InterPro" id="IPR008271">
    <property type="entry name" value="Ser/Thr_kinase_AS"/>
</dbReference>
<dbReference type="InterPro" id="IPR001331">
    <property type="entry name" value="GDS_CDC24_CS"/>
</dbReference>
<feature type="domain" description="DH" evidence="20">
    <location>
        <begin position="1926"/>
        <end position="2102"/>
    </location>
</feature>
<feature type="domain" description="Protein kinase" evidence="21">
    <location>
        <begin position="2831"/>
        <end position="3085"/>
    </location>
</feature>
<evidence type="ECO:0000256" key="2">
    <source>
        <dbReference type="ARBA" id="ARBA00006692"/>
    </source>
</evidence>
<dbReference type="CDD" id="cd13240">
    <property type="entry name" value="PH1_Kalirin_Trio_like"/>
    <property type="match status" value="1"/>
</dbReference>
<evidence type="ECO:0000313" key="25">
    <source>
        <dbReference type="Proteomes" id="UP001165740"/>
    </source>
</evidence>
<dbReference type="PROSITE" id="PS00741">
    <property type="entry name" value="DH_1"/>
    <property type="match status" value="1"/>
</dbReference>
<comment type="similarity">
    <text evidence="2">Belongs to the protein kinase superfamily. CAMK Ser/Thr protein kinase family.</text>
</comment>
<keyword evidence="11 16" id="KW-0067">ATP-binding</keyword>
<keyword evidence="6" id="KW-0723">Serine/threonine-protein kinase</keyword>
<dbReference type="Gene3D" id="2.60.40.10">
    <property type="entry name" value="Immunoglobulins"/>
    <property type="match status" value="2"/>
</dbReference>
<dbReference type="InterPro" id="IPR013098">
    <property type="entry name" value="Ig_I-set"/>
</dbReference>
<dbReference type="SUPFAM" id="SSF50044">
    <property type="entry name" value="SH3-domain"/>
    <property type="match status" value="2"/>
</dbReference>
<dbReference type="InterPro" id="IPR001452">
    <property type="entry name" value="SH3_domain"/>
</dbReference>
<dbReference type="InterPro" id="IPR000219">
    <property type="entry name" value="DH_dom"/>
</dbReference>
<evidence type="ECO:0000259" key="20">
    <source>
        <dbReference type="PROSITE" id="PS50010"/>
    </source>
</evidence>
<dbReference type="PROSITE" id="PS50003">
    <property type="entry name" value="PH_DOMAIN"/>
    <property type="match status" value="2"/>
</dbReference>
<feature type="domain" description="DH" evidence="20">
    <location>
        <begin position="1248"/>
        <end position="1423"/>
    </location>
</feature>
<dbReference type="SUPFAM" id="SSF48065">
    <property type="entry name" value="DBL homology domain (DH-domain)"/>
    <property type="match status" value="2"/>
</dbReference>
<dbReference type="SMART" id="SM00060">
    <property type="entry name" value="FN3"/>
    <property type="match status" value="1"/>
</dbReference>
<dbReference type="GeneID" id="106074210"/>
<dbReference type="InterPro" id="IPR058918">
    <property type="entry name" value="KALRN/TRIO-like_spectrin"/>
</dbReference>
<dbReference type="InterPro" id="IPR003961">
    <property type="entry name" value="FN3_dom"/>
</dbReference>
<dbReference type="SUPFAM" id="SSF50729">
    <property type="entry name" value="PH domain-like"/>
    <property type="match status" value="2"/>
</dbReference>
<dbReference type="Gene3D" id="1.20.900.10">
    <property type="entry name" value="Dbl homology (DH) domain"/>
    <property type="match status" value="2"/>
</dbReference>
<sequence length="3126" mass="354808">MSSGEQGAEGGAEKDVEYYYRPGGRRNDGLKAADIVHVLRERVAYLSGGRDKRGGPILTFPSHTHPERLKYEDLRRLMTYLASVPSDEVREKGFTMILDMRGTKWDTVKPILKALQECFPGNINMAFIIKPEKFWEKQRTSLGSSKYNFETNMISLDSLNKAIEPSQLTREFDGTLEYDHEQWIQLRLMLEEFIWKALDLLDKLDELGEILTNPELPDDLNGAQMVLEEHNHLKKRVQMAPVEQLAMEGHQILQRITGEYSGSHGRRYVISGNADFQSAVPQISQLLDNLQSTKQHLNQLWSVKKMRLEQCLQLRIFEEDVEKMFEWISHNRDLFLVNYTEIGTCHQMAVELESEHCQFATSAENVYVNITRILGMAQRMCDSGHYASNTIRMEGGRLEREWKSLAAALEDRSTVLRMSVVFHKKAEQYLAQVIVWQNTCESLKIPSGIEELEDALQQHQNLIETISQTYAEVCGDGKALLDTLQTPVTSSSANSITAKADYSEAAGHVLDVVHEVLAHQRHLEQIWHGKKVKLHQRLGLRLFQQDVKQVIDWLNNHGDVFLKKNISIGKSLQRAKALQKSHEHFESVARNTITNAEKLLAAADELAQTGECDATEIYSEAHELEQRMHSFLTALQRRRAVLDNTVIFYSHVHELTNWLEDLHTELQSTELADSVEGAEQLIAQFNQQRETTVEAAINTVGEGETLLEQLRIISMETEKTGHSADYKHIEGVLSQLNESRSQLEDLWAARKMKLDLCLQLQVFERDAMEVSSQLELLSEELQHMEMVTDGSKAEQLLQIHNESVMHVQNCTYEVIQRGQELAQVMSENDHDATNRISVLLEYLNERQVDLEGLAEQKRLRLQQCVHLRNFEIEARQVILWVRNGESMLTDSFMCPNSLVEAEQLKKEHEQFMIAIEKTHFSVVTVTQRAEAMLQQQHYNAELVRAIAENVTLAWQQLMYHAEERQKLVMASTNWYKTAEQVWSVLESLDRDYKRDEDWCNAEKAGTTNTQAKAAYLVQLINKHNEQKEAFLRACTLARRTAETFLKYVTRNLHFLGMHMKFRSPEQRVKATLTKLLGQENLVLEYWTIKKRKLEQCHQFVLFEQSAKQALEWIHDYGEAYLASHTNLGSDKNETEALLKEHFEFRNRAKETKENVKLLLQLADDFVTKGNIHATSIMEWCSMVDKRYKLFSSRMEKYRVQLQAKLGVNTQEQSEKDEQRQSDSSIEEKLEHTGTAKEITEEKRKSARRREFIMAELLQTERTYVKDLETCIYYYMKPMSDPNANVPSGIHGKEHIVFSNMDEIYEFHKDVFLKELEKYETIPEDVGHCFVTWAEKFSIYVTYCKNKPDSNALLVEQAGTFFEEMQRKAMLDERIASYLIKPVQRITKYQLLLKDLLTCCEEHTGEIKEALEVMMNVPKKANDAMHLSMLEGLEDSLQAYGEVLLQDNFTVWDPKQLIKKGRDRHLFLFDVCLVFSKEVKDSNGKSKYIFKFKLMISEINVTEHIEGDETKFALWTGRAPISDYRIILKASSLDTKQQWVKKLRELIQERVMYLNDALKDKQATMFKPPPKLFNTSRVSREMEGEGVEGLSALERRGSLMSITSNATTGTNDSTGSGGHANKGVQEVTIVLEDYTASSPKEVSVQHGQQVEIIDASPGQLDWCLVRTLPPDGADSAQGLVPMSILKPVSFLQTPGARNSIDLDDSMCNAEGTSSPVSKRRSSFKKWLTTPVRKLSHGRIEKQGGMLLDPQRALQRGERKVSINPLGVERDSTAGENTPTVEQASITPQVSVVTQKMPLDSTNEEEEPIIEMPPPMQIQDHSFKPEGKEVSTDDVTAQLVSQLSLKPQGETNQQIDNMVKMRTDPSIDLESGNSSRSELNPGMQGVSGELSQADEMLNPKESQEEEEEDKGDNENKDLEAEKAKFLKKRQFVVQELFDTEKDYVKDLATIVDGYMTYMRDNPLPAEMEGKDKIVFGNIHQIYDWHKETMLSELESCLTNPNKVASIFIRYERRLYMYVKYCENKPKSEYVVSEYLDTFFEEVRQKLGHRLMLPDYLIKPVQRIMRYQLLLKDILKYTEKAGEDTTDLKKALTVMCIVPKAANDMMQVGRLQGFDGKITGQGKLLLQDTLSVAEVTSAGQQKFKERRVFLFEQMIIFSEMIERKKGMFSNATYIYKNSLNVNKMSLICNVDNEPLRFQLNDRTPGSDVRMIIQANSEENKETWVRQIQSILDMQKNFLSALQSPIAYQKELSKEFFVLDPVKLLKSAPEFNSSVGDSALRKTQSHPINRVHHLSPSKSTFKTVGSPKLKSDRCKSIPGQFPQSLVEGGGTDGGGGDYANDKASCPNSPLDTSRDFLRNLVADGSLRKFSAPAVEPNSGSSSPKPKKTIFDGFRNTLGRKSKSNDSSKSQTDSLPQSPTTSVEAANLFALDGGNNLEAGMATVETTGEATSAASAATPANVVAATTTSLSPSTTSSRPELPMTTGRILFDYHAIKEDEVTVSKGELIQILNTNHQNMYLIHRPANQNSPAAEGWVPSHIIGPRDGEGSLKKSKQMFKIKKPMFRTPQKTEFEWKEKKDNDGMDSLERKSKSLSRDNKPKVKFISAELGFEVPPIVQQPLTSLTVQAGDTATLTCKICGRPRPVVTWRYQDSAVLGPSNRVMMMYNEEGQAILQISNVSAADSGEYSCVAVSDIGSIVTRAMLTVLDRPGPPGQPVIRNQVGTAVHLEWAPPANAQMLPTLGSGVPVQIQGYTIEFREAGATMWQLAIPYVPNTSQVIGDLEPGLTYQFRISANNAIGISEPSKPSQYVAIPSEYELSEREDAPVVMWKATFENDFTDLGEIGKGRFSVVHCCVQKCSGQDLACKFITKRLIRKEAVETEFNTLQSLQHTNLVKVYDLYETPAHYVIIMELLTHGRLLEHIISKHHFDELQAAEYMAQLLDTLQYLHNCRIAHLDIKPENLMIEVSSNTMYLKLIDFGDARHIYNNYYIHPMIGHPEFTSPEVVSGTPVGLFTDIWSVGVLLYVLLSGVSPFLDESQEETCSNIVRNDFCFPDEYFAGISSEAKDLIRFMLVEEQSKRPTAQACLESPWIKKASVPRSSPIRPKPINTSRLSDFIQRRKHQSDAFILKSLP</sequence>
<dbReference type="InterPro" id="IPR013783">
    <property type="entry name" value="Ig-like_fold"/>
</dbReference>
<dbReference type="Pfam" id="PF00435">
    <property type="entry name" value="Spectrin"/>
    <property type="match status" value="4"/>
</dbReference>
<dbReference type="SMART" id="SM00325">
    <property type="entry name" value="RhoGEF"/>
    <property type="match status" value="2"/>
</dbReference>
<dbReference type="Gene3D" id="3.40.525.10">
    <property type="entry name" value="CRAL-TRIO lipid binding domain"/>
    <property type="match status" value="1"/>
</dbReference>
<dbReference type="Pfam" id="PF22697">
    <property type="entry name" value="SOS1_NGEF_PH"/>
    <property type="match status" value="2"/>
</dbReference>
<feature type="region of interest" description="Disordered" evidence="17">
    <location>
        <begin position="2570"/>
        <end position="2589"/>
    </location>
</feature>
<keyword evidence="10 16" id="KW-0547">Nucleotide-binding</keyword>
<dbReference type="GO" id="GO:0005085">
    <property type="term" value="F:guanyl-nucleotide exchange factor activity"/>
    <property type="evidence" value="ECO:0007669"/>
    <property type="project" value="UniProtKB-KW"/>
</dbReference>
<evidence type="ECO:0000256" key="8">
    <source>
        <dbReference type="ARBA" id="ARBA00022658"/>
    </source>
</evidence>
<feature type="domain" description="Ig-like" evidence="23">
    <location>
        <begin position="2608"/>
        <end position="2699"/>
    </location>
</feature>
<feature type="domain" description="SH3" evidence="18">
    <location>
        <begin position="2476"/>
        <end position="2541"/>
    </location>
</feature>
<evidence type="ECO:0000256" key="16">
    <source>
        <dbReference type="PROSITE-ProRule" id="PRU10141"/>
    </source>
</evidence>
<dbReference type="Proteomes" id="UP001165740">
    <property type="component" value="Chromosome 16"/>
</dbReference>
<dbReference type="SUPFAM" id="SSF56112">
    <property type="entry name" value="Protein kinase-like (PK-like)"/>
    <property type="match status" value="1"/>
</dbReference>
<feature type="domain" description="CRAL-TRIO" evidence="22">
    <location>
        <begin position="49"/>
        <end position="180"/>
    </location>
</feature>
<dbReference type="CDD" id="cd00063">
    <property type="entry name" value="FN3"/>
    <property type="match status" value="1"/>
</dbReference>
<dbReference type="Gene3D" id="1.20.58.60">
    <property type="match status" value="6"/>
</dbReference>
<dbReference type="Gene3D" id="2.30.30.40">
    <property type="entry name" value="SH3 Domains"/>
    <property type="match status" value="2"/>
</dbReference>
<feature type="region of interest" description="Disordered" evidence="17">
    <location>
        <begin position="2287"/>
        <end position="2347"/>
    </location>
</feature>
<feature type="domain" description="PH" evidence="19">
    <location>
        <begin position="2114"/>
        <end position="2229"/>
    </location>
</feature>
<keyword evidence="12" id="KW-0393">Immunoglobulin domain</keyword>
<evidence type="ECO:0000256" key="6">
    <source>
        <dbReference type="ARBA" id="ARBA00022527"/>
    </source>
</evidence>
<keyword evidence="25" id="KW-1185">Reference proteome</keyword>
<feature type="compositionally biased region" description="Polar residues" evidence="17">
    <location>
        <begin position="2400"/>
        <end position="2416"/>
    </location>
</feature>
<evidence type="ECO:0000256" key="7">
    <source>
        <dbReference type="ARBA" id="ARBA00022553"/>
    </source>
</evidence>
<evidence type="ECO:0000256" key="14">
    <source>
        <dbReference type="ARBA" id="ARBA00048679"/>
    </source>
</evidence>
<feature type="compositionally biased region" description="Basic and acidic residues" evidence="17">
    <location>
        <begin position="1212"/>
        <end position="1242"/>
    </location>
</feature>
<dbReference type="InterPro" id="IPR035899">
    <property type="entry name" value="DBL_dom_sf"/>
</dbReference>
<dbReference type="InterPro" id="IPR003599">
    <property type="entry name" value="Ig_sub"/>
</dbReference>
<evidence type="ECO:0000256" key="1">
    <source>
        <dbReference type="ARBA" id="ARBA00004496"/>
    </source>
</evidence>
<dbReference type="InterPro" id="IPR036865">
    <property type="entry name" value="CRAL-TRIO_dom_sf"/>
</dbReference>
<dbReference type="InterPro" id="IPR055251">
    <property type="entry name" value="SOS1_NGEF_PH"/>
</dbReference>
<dbReference type="RefSeq" id="XP_055870147.1">
    <property type="nucleotide sequence ID" value="XM_056014172.1"/>
</dbReference>
<dbReference type="OrthoDB" id="10256089at2759"/>
<comment type="catalytic activity">
    <reaction evidence="14">
        <text>L-seryl-[protein] + ATP = O-phospho-L-seryl-[protein] + ADP + H(+)</text>
        <dbReference type="Rhea" id="RHEA:17989"/>
        <dbReference type="Rhea" id="RHEA-COMP:9863"/>
        <dbReference type="Rhea" id="RHEA-COMP:11604"/>
        <dbReference type="ChEBI" id="CHEBI:15378"/>
        <dbReference type="ChEBI" id="CHEBI:29999"/>
        <dbReference type="ChEBI" id="CHEBI:30616"/>
        <dbReference type="ChEBI" id="CHEBI:83421"/>
        <dbReference type="ChEBI" id="CHEBI:456216"/>
        <dbReference type="EC" id="2.7.11.1"/>
    </reaction>
</comment>
<dbReference type="InterPro" id="IPR002017">
    <property type="entry name" value="Spectrin_repeat"/>
</dbReference>
<evidence type="ECO:0000256" key="17">
    <source>
        <dbReference type="SAM" id="MobiDB-lite"/>
    </source>
</evidence>
<dbReference type="SUPFAM" id="SSF52087">
    <property type="entry name" value="CRAL/TRIO domain"/>
    <property type="match status" value="1"/>
</dbReference>
<evidence type="ECO:0000313" key="26">
    <source>
        <dbReference type="RefSeq" id="XP_055870147.1"/>
    </source>
</evidence>
<feature type="compositionally biased region" description="Gly residues" evidence="17">
    <location>
        <begin position="2323"/>
        <end position="2333"/>
    </location>
</feature>
<dbReference type="InterPro" id="IPR003598">
    <property type="entry name" value="Ig_sub2"/>
</dbReference>
<dbReference type="InterPro" id="IPR036179">
    <property type="entry name" value="Ig-like_dom_sf"/>
</dbReference>
<dbReference type="SUPFAM" id="SSF48726">
    <property type="entry name" value="Immunoglobulin"/>
    <property type="match status" value="1"/>
</dbReference>
<feature type="region of interest" description="Disordered" evidence="17">
    <location>
        <begin position="2366"/>
        <end position="2416"/>
    </location>
</feature>
<dbReference type="SMART" id="SM00326">
    <property type="entry name" value="SH3"/>
    <property type="match status" value="2"/>
</dbReference>
<evidence type="ECO:0000256" key="13">
    <source>
        <dbReference type="ARBA" id="ARBA00047899"/>
    </source>
</evidence>
<keyword evidence="9" id="KW-0677">Repeat</keyword>
<dbReference type="InterPro" id="IPR000719">
    <property type="entry name" value="Prot_kinase_dom"/>
</dbReference>
<dbReference type="InterPro" id="IPR001251">
    <property type="entry name" value="CRAL-TRIO_dom"/>
</dbReference>
<dbReference type="FunFam" id="1.20.900.10:FF:000008">
    <property type="entry name" value="rho guanine nucleotide exchange factor 25"/>
    <property type="match status" value="1"/>
</dbReference>
<dbReference type="PANTHER" id="PTHR22826:SF106">
    <property type="entry name" value="TRIO, ISOFORM A"/>
    <property type="match status" value="1"/>
</dbReference>
<evidence type="ECO:0000256" key="5">
    <source>
        <dbReference type="ARBA" id="ARBA00022490"/>
    </source>
</evidence>
<dbReference type="Pfam" id="PF23587">
    <property type="entry name" value="SH3_KALRN"/>
    <property type="match status" value="1"/>
</dbReference>
<dbReference type="PROSITE" id="PS50853">
    <property type="entry name" value="FN3"/>
    <property type="match status" value="1"/>
</dbReference>
<evidence type="ECO:0000256" key="3">
    <source>
        <dbReference type="ARBA" id="ARBA00012513"/>
    </source>
</evidence>
<evidence type="ECO:0000256" key="12">
    <source>
        <dbReference type="ARBA" id="ARBA00023319"/>
    </source>
</evidence>
<dbReference type="FunFam" id="2.60.40.10:FF:000080">
    <property type="entry name" value="Myosin light chain kinase, smooth muscle"/>
    <property type="match status" value="1"/>
</dbReference>
<dbReference type="CDD" id="cd13241">
    <property type="entry name" value="PH2_Kalirin_Trio_p63RhoGEF"/>
    <property type="match status" value="1"/>
</dbReference>
<evidence type="ECO:0000259" key="21">
    <source>
        <dbReference type="PROSITE" id="PS50011"/>
    </source>
</evidence>
<keyword evidence="8" id="KW-0344">Guanine-nucleotide releasing factor</keyword>
<dbReference type="Gene3D" id="1.10.510.10">
    <property type="entry name" value="Transferase(Phosphotransferase) domain 1"/>
    <property type="match status" value="1"/>
</dbReference>
<evidence type="ECO:0000259" key="23">
    <source>
        <dbReference type="PROSITE" id="PS50835"/>
    </source>
</evidence>
<dbReference type="Pfam" id="PF07679">
    <property type="entry name" value="I-set"/>
    <property type="match status" value="1"/>
</dbReference>
<keyword evidence="4 15" id="KW-0728">SH3 domain</keyword>
<evidence type="ECO:0000259" key="18">
    <source>
        <dbReference type="PROSITE" id="PS50002"/>
    </source>
</evidence>
<dbReference type="PANTHER" id="PTHR22826">
    <property type="entry name" value="RHO GUANINE EXCHANGE FACTOR-RELATED"/>
    <property type="match status" value="1"/>
</dbReference>
<dbReference type="FunFam" id="1.20.58.60:FF:000023">
    <property type="entry name" value="Kalirin RhoGEF kinase b"/>
    <property type="match status" value="1"/>
</dbReference>